<sequence>MRFRVVNIVSVEKFDGNYVTGSGGEVPETAYYKPLSPGRQCSPERKSNRIWNEGSWTYIEYTVTGSNTKKRGYVPTTTVNVTESISTITNQNIIRYVNTSGTTYTGPASSGYATAGSLTRGEKVTYIG</sequence>
<organism evidence="1 2">
    <name type="scientific">Heliobacterium mobile</name>
    <name type="common">Heliobacillus mobilis</name>
    <dbReference type="NCBI Taxonomy" id="28064"/>
    <lineage>
        <taxon>Bacteria</taxon>
        <taxon>Bacillati</taxon>
        <taxon>Bacillota</taxon>
        <taxon>Clostridia</taxon>
        <taxon>Eubacteriales</taxon>
        <taxon>Heliobacteriaceae</taxon>
        <taxon>Heliobacterium</taxon>
    </lineage>
</organism>
<reference evidence="1 2" key="1">
    <citation type="submission" date="2019-11" db="EMBL/GenBank/DDBJ databases">
        <title>Whole-genome sequence of a the green, strictly anaerobic photosynthetic bacterium Heliobacillus mobilis DSM 6151.</title>
        <authorList>
            <person name="Kyndt J.A."/>
            <person name="Meyer T.E."/>
        </authorList>
    </citation>
    <scope>NUCLEOTIDE SEQUENCE [LARGE SCALE GENOMIC DNA]</scope>
    <source>
        <strain evidence="1 2">DSM 6151</strain>
    </source>
</reference>
<keyword evidence="2" id="KW-1185">Reference proteome</keyword>
<protein>
    <submittedName>
        <fullName evidence="1">Uncharacterized protein</fullName>
    </submittedName>
</protein>
<evidence type="ECO:0000313" key="1">
    <source>
        <dbReference type="EMBL" id="MTV49942.1"/>
    </source>
</evidence>
<dbReference type="EMBL" id="WNKU01000017">
    <property type="protein sequence ID" value="MTV49942.1"/>
    <property type="molecule type" value="Genomic_DNA"/>
</dbReference>
<accession>A0A6I3SN28</accession>
<proteinExistence type="predicted"/>
<evidence type="ECO:0000313" key="2">
    <source>
        <dbReference type="Proteomes" id="UP000430670"/>
    </source>
</evidence>
<comment type="caution">
    <text evidence="1">The sequence shown here is derived from an EMBL/GenBank/DDBJ whole genome shotgun (WGS) entry which is preliminary data.</text>
</comment>
<dbReference type="Proteomes" id="UP000430670">
    <property type="component" value="Unassembled WGS sequence"/>
</dbReference>
<dbReference type="AlphaFoldDB" id="A0A6I3SN28"/>
<name>A0A6I3SN28_HELMO</name>
<gene>
    <name evidence="1" type="ORF">GJ688_13260</name>
</gene>